<dbReference type="PANTHER" id="PTHR30487">
    <property type="entry name" value="TYPE 4 PREPILIN-LIKE PROTEINS LEADER PEPTIDE-PROCESSING ENZYME"/>
    <property type="match status" value="1"/>
</dbReference>
<name>F0SLA6_RUBBR</name>
<dbReference type="STRING" id="756272.Plabr_4440"/>
<feature type="transmembrane region" description="Helical" evidence="1">
    <location>
        <begin position="204"/>
        <end position="224"/>
    </location>
</feature>
<proteinExistence type="predicted"/>
<dbReference type="GO" id="GO:0004190">
    <property type="term" value="F:aspartic-type endopeptidase activity"/>
    <property type="evidence" value="ECO:0007669"/>
    <property type="project" value="TreeGrafter"/>
</dbReference>
<dbReference type="Pfam" id="PF06750">
    <property type="entry name" value="A24_N_bact"/>
    <property type="match status" value="1"/>
</dbReference>
<keyword evidence="1" id="KW-0472">Membrane</keyword>
<dbReference type="KEGG" id="pbs:Plabr_4440"/>
<dbReference type="eggNOG" id="COG1989">
    <property type="taxonomic scope" value="Bacteria"/>
</dbReference>
<dbReference type="AlphaFoldDB" id="F0SLA6"/>
<feature type="transmembrane region" description="Helical" evidence="1">
    <location>
        <begin position="6"/>
        <end position="33"/>
    </location>
</feature>
<feature type="transmembrane region" description="Helical" evidence="1">
    <location>
        <begin position="158"/>
        <end position="176"/>
    </location>
</feature>
<dbReference type="GO" id="GO:0005886">
    <property type="term" value="C:plasma membrane"/>
    <property type="evidence" value="ECO:0007669"/>
    <property type="project" value="TreeGrafter"/>
</dbReference>
<dbReference type="HOGENOM" id="CLU_057101_0_1_0"/>
<feature type="domain" description="Prepilin peptidase A24 N-terminal" evidence="2">
    <location>
        <begin position="20"/>
        <end position="100"/>
    </location>
</feature>
<dbReference type="EMBL" id="CP002546">
    <property type="protein sequence ID" value="ADY62012.1"/>
    <property type="molecule type" value="Genomic_DNA"/>
</dbReference>
<feature type="transmembrane region" description="Helical" evidence="1">
    <location>
        <begin position="276"/>
        <end position="297"/>
    </location>
</feature>
<evidence type="ECO:0000259" key="2">
    <source>
        <dbReference type="Pfam" id="PF06750"/>
    </source>
</evidence>
<dbReference type="RefSeq" id="WP_013630717.1">
    <property type="nucleotide sequence ID" value="NC_015174.1"/>
</dbReference>
<evidence type="ECO:0000313" key="3">
    <source>
        <dbReference type="EMBL" id="ADY62012.1"/>
    </source>
</evidence>
<feature type="transmembrane region" description="Helical" evidence="1">
    <location>
        <begin position="131"/>
        <end position="151"/>
    </location>
</feature>
<dbReference type="Proteomes" id="UP000006860">
    <property type="component" value="Chromosome"/>
</dbReference>
<dbReference type="GO" id="GO:0006465">
    <property type="term" value="P:signal peptide processing"/>
    <property type="evidence" value="ECO:0007669"/>
    <property type="project" value="TreeGrafter"/>
</dbReference>
<feature type="transmembrane region" description="Helical" evidence="1">
    <location>
        <begin position="90"/>
        <end position="111"/>
    </location>
</feature>
<evidence type="ECO:0000313" key="4">
    <source>
        <dbReference type="Proteomes" id="UP000006860"/>
    </source>
</evidence>
<organism evidence="3 4">
    <name type="scientific">Rubinisphaera brasiliensis (strain ATCC 49424 / DSM 5305 / JCM 21570 / IAM 15109 / NBRC 103401 / IFAM 1448)</name>
    <name type="common">Planctomyces brasiliensis</name>
    <dbReference type="NCBI Taxonomy" id="756272"/>
    <lineage>
        <taxon>Bacteria</taxon>
        <taxon>Pseudomonadati</taxon>
        <taxon>Planctomycetota</taxon>
        <taxon>Planctomycetia</taxon>
        <taxon>Planctomycetales</taxon>
        <taxon>Planctomycetaceae</taxon>
        <taxon>Rubinisphaera</taxon>
    </lineage>
</organism>
<gene>
    <name evidence="3" type="ordered locus">Plabr_4440</name>
</gene>
<keyword evidence="1" id="KW-1133">Transmembrane helix</keyword>
<dbReference type="InterPro" id="IPR050882">
    <property type="entry name" value="Prepilin_peptidase/N-MTase"/>
</dbReference>
<dbReference type="InterPro" id="IPR010627">
    <property type="entry name" value="Prepilin_pept_A24_N"/>
</dbReference>
<keyword evidence="1" id="KW-0812">Transmembrane</keyword>
<protein>
    <submittedName>
        <fullName evidence="3">Peptidase A24A domain protein</fullName>
    </submittedName>
</protein>
<reference evidence="4" key="1">
    <citation type="submission" date="2011-02" db="EMBL/GenBank/DDBJ databases">
        <title>The complete genome of Planctomyces brasiliensis DSM 5305.</title>
        <authorList>
            <person name="Lucas S."/>
            <person name="Copeland A."/>
            <person name="Lapidus A."/>
            <person name="Bruce D."/>
            <person name="Goodwin L."/>
            <person name="Pitluck S."/>
            <person name="Kyrpides N."/>
            <person name="Mavromatis K."/>
            <person name="Pagani I."/>
            <person name="Ivanova N."/>
            <person name="Ovchinnikova G."/>
            <person name="Lu M."/>
            <person name="Detter J.C."/>
            <person name="Han C."/>
            <person name="Land M."/>
            <person name="Hauser L."/>
            <person name="Markowitz V."/>
            <person name="Cheng J.-F."/>
            <person name="Hugenholtz P."/>
            <person name="Woyke T."/>
            <person name="Wu D."/>
            <person name="Tindall B."/>
            <person name="Pomrenke H.G."/>
            <person name="Brambilla E."/>
            <person name="Klenk H.-P."/>
            <person name="Eisen J.A."/>
        </authorList>
    </citation>
    <scope>NUCLEOTIDE SEQUENCE [LARGE SCALE GENOMIC DNA]</scope>
    <source>
        <strain evidence="4">ATCC 49424 / DSM 5305 / JCM 21570 / NBRC 103401 / IFAM 1448</strain>
    </source>
</reference>
<dbReference type="PANTHER" id="PTHR30487:SF0">
    <property type="entry name" value="PREPILIN LEADER PEPTIDASE_N-METHYLTRANSFERASE-RELATED"/>
    <property type="match status" value="1"/>
</dbReference>
<sequence>MSDPLLLVSTLVFTAFAFAFGACFGSFQNVLVWRMPRRMPIAMARSHCPKCKHAILGQDNIPLIGWLRLRGKCRFCGLPISARYPLIEGAVATLGAVLFLLIVVGHGLTLPENWMPQHTLSWLSEFPHCEMLVVFLHQFVFAYFLLTYALIDEDRQDTPWKFLLIGLIFHVALIIWEPGMNQMDRLSDLRQRELPAIATWESSAVQSAAGMIVALLISGILRLLKTPHRPTNHMQALLLTGLFLGPLFTLWASLIAGTSLLVQTLGSRLKKSAAPATGFVMQLFWAWLLIIFTWRWWPAVQWPTWPV</sequence>
<dbReference type="OrthoDB" id="9789291at2"/>
<accession>F0SLA6</accession>
<keyword evidence="4" id="KW-1185">Reference proteome</keyword>
<evidence type="ECO:0000256" key="1">
    <source>
        <dbReference type="SAM" id="Phobius"/>
    </source>
</evidence>
<feature type="transmembrane region" description="Helical" evidence="1">
    <location>
        <begin position="236"/>
        <end position="256"/>
    </location>
</feature>